<evidence type="ECO:0000256" key="1">
    <source>
        <dbReference type="ARBA" id="ARBA00004141"/>
    </source>
</evidence>
<dbReference type="InterPro" id="IPR001905">
    <property type="entry name" value="Ammonium_transpt"/>
</dbReference>
<dbReference type="NCBIfam" id="TIGR00836">
    <property type="entry name" value="amt"/>
    <property type="match status" value="1"/>
</dbReference>
<dbReference type="Gene3D" id="1.10.3430.10">
    <property type="entry name" value="Ammonium transporter AmtB like domains"/>
    <property type="match status" value="1"/>
</dbReference>
<evidence type="ECO:0000313" key="11">
    <source>
        <dbReference type="Proteomes" id="UP000248857"/>
    </source>
</evidence>
<evidence type="ECO:0000256" key="3">
    <source>
        <dbReference type="ARBA" id="ARBA00022448"/>
    </source>
</evidence>
<sequence length="527" mass="56862">MVDLLWVLLCTGLVFLMQAGFMCVESGLTRSKNSINVVVKNMADFGLSVALFWMFGFALMFGASQWGWMGGSHFFPSTGVNAKFVAFFLFQAMFCGTATTIISGAVAERLKFSAYVIIVILVSGLIYPLFGHWAWNSLLEDNSGGWLGNLGFIDFAGSTVVHSVGAWVSLATLTIVGARQGRFSAEGKPNKIQGSNLPFSMLGALLLWFGWIGFNGGSTLALNDQVPGIILNTILAGVAGMITAAILSWIQHRLLEVEPLINGMLAGLVAVTACCDVVSTPLAFVVGSTGASVALLVSYGLMRSQIDDAVDAVAVHGGAGAWGTLCVALFGQLENVNRISQLSIQLLGVGVCFAWAFGLPWLILKAVNHFFPLRVTEEEEVMGLNISEHRAKTDTYDLFQVMDYQAKTSDLSLRVPVEPFTEVGHIATRYNQVMDSLARNHDDNIDTLEQIYTLTAAAAAVIENNRFDPEALELDGMCDRNDELGTLARVLQQLVAAVHQREQALAELNPALTDAQLHTGSKDTPRP</sequence>
<evidence type="ECO:0000256" key="4">
    <source>
        <dbReference type="ARBA" id="ARBA00022692"/>
    </source>
</evidence>
<evidence type="ECO:0000256" key="7">
    <source>
        <dbReference type="ARBA" id="ARBA00023177"/>
    </source>
</evidence>
<feature type="transmembrane region" description="Helical" evidence="8">
    <location>
        <begin position="259"/>
        <end position="279"/>
    </location>
</feature>
<feature type="transmembrane region" description="Helical" evidence="8">
    <location>
        <begin position="84"/>
        <end position="107"/>
    </location>
</feature>
<keyword evidence="3 8" id="KW-0813">Transport</keyword>
<name>A0A2W1JJM5_9CYAN</name>
<dbReference type="Pfam" id="PF00909">
    <property type="entry name" value="Ammonium_transp"/>
    <property type="match status" value="1"/>
</dbReference>
<dbReference type="SUPFAM" id="SSF111352">
    <property type="entry name" value="Ammonium transporter"/>
    <property type="match status" value="1"/>
</dbReference>
<feature type="transmembrane region" description="Helical" evidence="8">
    <location>
        <begin position="6"/>
        <end position="24"/>
    </location>
</feature>
<keyword evidence="11" id="KW-1185">Reference proteome</keyword>
<dbReference type="GO" id="GO:0097272">
    <property type="term" value="P:ammonium homeostasis"/>
    <property type="evidence" value="ECO:0007669"/>
    <property type="project" value="TreeGrafter"/>
</dbReference>
<evidence type="ECO:0000256" key="5">
    <source>
        <dbReference type="ARBA" id="ARBA00022989"/>
    </source>
</evidence>
<evidence type="ECO:0000256" key="2">
    <source>
        <dbReference type="ARBA" id="ARBA00005887"/>
    </source>
</evidence>
<keyword evidence="7 8" id="KW-0924">Ammonia transport</keyword>
<accession>A0A2W1JJM5</accession>
<dbReference type="PANTHER" id="PTHR11730">
    <property type="entry name" value="AMMONIUM TRANSPORTER"/>
    <property type="match status" value="1"/>
</dbReference>
<feature type="transmembrane region" description="Helical" evidence="8">
    <location>
        <begin position="155"/>
        <end position="176"/>
    </location>
</feature>
<feature type="transmembrane region" description="Helical" evidence="8">
    <location>
        <begin position="45"/>
        <end position="64"/>
    </location>
</feature>
<dbReference type="EMBL" id="PQWO01000005">
    <property type="protein sequence ID" value="PZD73436.1"/>
    <property type="molecule type" value="Genomic_DNA"/>
</dbReference>
<reference evidence="10 11" key="1">
    <citation type="journal article" date="2018" name="Sci. Rep.">
        <title>A novel species of the marine cyanobacterium Acaryochloris with a unique pigment content and lifestyle.</title>
        <authorList>
            <person name="Partensky F."/>
            <person name="Six C."/>
            <person name="Ratin M."/>
            <person name="Garczarek L."/>
            <person name="Vaulot D."/>
            <person name="Probert I."/>
            <person name="Calteau A."/>
            <person name="Gourvil P."/>
            <person name="Marie D."/>
            <person name="Grebert T."/>
            <person name="Bouchier C."/>
            <person name="Le Panse S."/>
            <person name="Gachenot M."/>
            <person name="Rodriguez F."/>
            <person name="Garrido J.L."/>
        </authorList>
    </citation>
    <scope>NUCLEOTIDE SEQUENCE [LARGE SCALE GENOMIC DNA]</scope>
    <source>
        <strain evidence="10 11">RCC1774</strain>
    </source>
</reference>
<keyword evidence="6 8" id="KW-0472">Membrane</keyword>
<evidence type="ECO:0000259" key="9">
    <source>
        <dbReference type="Pfam" id="PF00909"/>
    </source>
</evidence>
<feature type="transmembrane region" description="Helical" evidence="8">
    <location>
        <begin position="197"/>
        <end position="214"/>
    </location>
</feature>
<dbReference type="Proteomes" id="UP000248857">
    <property type="component" value="Unassembled WGS sequence"/>
</dbReference>
<protein>
    <recommendedName>
        <fullName evidence="8">Ammonium transporter</fullName>
    </recommendedName>
</protein>
<comment type="subcellular location">
    <subcellularLocation>
        <location evidence="8">Cell membrane</location>
        <topology evidence="8">Multi-pass membrane protein</topology>
    </subcellularLocation>
    <subcellularLocation>
        <location evidence="1">Membrane</location>
        <topology evidence="1">Multi-pass membrane protein</topology>
    </subcellularLocation>
</comment>
<feature type="domain" description="Ammonium transporter AmtB-like" evidence="9">
    <location>
        <begin position="5"/>
        <end position="391"/>
    </location>
</feature>
<feature type="transmembrane region" description="Helical" evidence="8">
    <location>
        <begin position="309"/>
        <end position="330"/>
    </location>
</feature>
<proteinExistence type="inferred from homology"/>
<dbReference type="InterPro" id="IPR024041">
    <property type="entry name" value="NH4_transpt_AmtB-like_dom"/>
</dbReference>
<dbReference type="PANTHER" id="PTHR11730:SF6">
    <property type="entry name" value="AMMONIUM TRANSPORTER"/>
    <property type="match status" value="1"/>
</dbReference>
<feature type="transmembrane region" description="Helical" evidence="8">
    <location>
        <begin position="342"/>
        <end position="364"/>
    </location>
</feature>
<comment type="similarity">
    <text evidence="2 8">Belongs to the ammonia transporter channel (TC 1.A.11.2) family.</text>
</comment>
<dbReference type="AlphaFoldDB" id="A0A2W1JJM5"/>
<dbReference type="GO" id="GO:0005886">
    <property type="term" value="C:plasma membrane"/>
    <property type="evidence" value="ECO:0007669"/>
    <property type="project" value="UniProtKB-SubCell"/>
</dbReference>
<dbReference type="InterPro" id="IPR029020">
    <property type="entry name" value="Ammonium/urea_transptr"/>
</dbReference>
<organism evidence="10 11">
    <name type="scientific">Acaryochloris thomasi RCC1774</name>
    <dbReference type="NCBI Taxonomy" id="1764569"/>
    <lineage>
        <taxon>Bacteria</taxon>
        <taxon>Bacillati</taxon>
        <taxon>Cyanobacteriota</taxon>
        <taxon>Cyanophyceae</taxon>
        <taxon>Acaryochloridales</taxon>
        <taxon>Acaryochloridaceae</taxon>
        <taxon>Acaryochloris</taxon>
        <taxon>Acaryochloris thomasi</taxon>
    </lineage>
</organism>
<evidence type="ECO:0000256" key="6">
    <source>
        <dbReference type="ARBA" id="ARBA00023136"/>
    </source>
</evidence>
<keyword evidence="5 8" id="KW-1133">Transmembrane helix</keyword>
<evidence type="ECO:0000313" key="10">
    <source>
        <dbReference type="EMBL" id="PZD73436.1"/>
    </source>
</evidence>
<dbReference type="GO" id="GO:0008519">
    <property type="term" value="F:ammonium channel activity"/>
    <property type="evidence" value="ECO:0007669"/>
    <property type="project" value="InterPro"/>
</dbReference>
<dbReference type="RefSeq" id="WP_110986115.1">
    <property type="nucleotide sequence ID" value="NZ_CAWNWM010000005.1"/>
</dbReference>
<evidence type="ECO:0000256" key="8">
    <source>
        <dbReference type="RuleBase" id="RU362002"/>
    </source>
</evidence>
<gene>
    <name evidence="10" type="primary">nrgA_1</name>
    <name evidence="10" type="ORF">C1752_02159</name>
</gene>
<feature type="transmembrane region" description="Helical" evidence="8">
    <location>
        <begin position="226"/>
        <end position="247"/>
    </location>
</feature>
<keyword evidence="4 8" id="KW-0812">Transmembrane</keyword>
<comment type="caution">
    <text evidence="10">The sequence shown here is derived from an EMBL/GenBank/DDBJ whole genome shotgun (WGS) entry which is preliminary data.</text>
</comment>
<feature type="transmembrane region" description="Helical" evidence="8">
    <location>
        <begin position="114"/>
        <end position="135"/>
    </location>
</feature>
<dbReference type="OrthoDB" id="9814202at2"/>